<feature type="domain" description="Translation initiation factor IF-2 N-terminal" evidence="1">
    <location>
        <begin position="24"/>
        <end position="69"/>
    </location>
</feature>
<organism evidence="2 3">
    <name type="scientific">Limnohabitans radicicola</name>
    <dbReference type="NCBI Taxonomy" id="2771427"/>
    <lineage>
        <taxon>Bacteria</taxon>
        <taxon>Pseudomonadati</taxon>
        <taxon>Pseudomonadota</taxon>
        <taxon>Betaproteobacteria</taxon>
        <taxon>Burkholderiales</taxon>
        <taxon>Comamonadaceae</taxon>
        <taxon>Limnohabitans</taxon>
    </lineage>
</organism>
<protein>
    <recommendedName>
        <fullName evidence="1">Translation initiation factor IF-2 N-terminal domain-containing protein</fullName>
    </recommendedName>
</protein>
<evidence type="ECO:0000259" key="1">
    <source>
        <dbReference type="Pfam" id="PF04760"/>
    </source>
</evidence>
<dbReference type="InterPro" id="IPR009061">
    <property type="entry name" value="DNA-bd_dom_put_sf"/>
</dbReference>
<reference evidence="2" key="1">
    <citation type="submission" date="2020-09" db="EMBL/GenBank/DDBJ databases">
        <title>Genome seq and assembly of Limnohabitants sp.</title>
        <authorList>
            <person name="Chhetri G."/>
        </authorList>
    </citation>
    <scope>NUCLEOTIDE SEQUENCE</scope>
    <source>
        <strain evidence="2">JUR4</strain>
    </source>
</reference>
<keyword evidence="3" id="KW-1185">Reference proteome</keyword>
<name>A0A927IMN2_9BURK</name>
<accession>A0A927IMN2</accession>
<proteinExistence type="predicted"/>
<dbReference type="AlphaFoldDB" id="A0A927IMN2"/>
<comment type="caution">
    <text evidence="2">The sequence shown here is derived from an EMBL/GenBank/DDBJ whole genome shotgun (WGS) entry which is preliminary data.</text>
</comment>
<dbReference type="EMBL" id="JACYFT010000002">
    <property type="protein sequence ID" value="MBD8051350.1"/>
    <property type="molecule type" value="Genomic_DNA"/>
</dbReference>
<evidence type="ECO:0000313" key="3">
    <source>
        <dbReference type="Proteomes" id="UP000647424"/>
    </source>
</evidence>
<sequence>MSKISAYIQSVQQHFKETSEKTQTVAEFAEELRKPVNILLEQLQSAGLSKSKNDIMLESDKQTLLEYLQKSHSSEKFERKKITLTRGPSEAVKMWRAVAENKNGSAWEVLENFSLKIIYGQPIDPDLQRLVNLIIAKSFLEGALPNMRRGRPKSDDVEEMSMEVAQMYWDLRDGGKSYADAVEIIANQIYKDERHIMRMVEANTSNVGHTLEDRERKRQWRSLMREMRRDANSHPSIYEKFINPDLPPELTNIEFDTSDYIDHLDELINSELNTKEN</sequence>
<gene>
    <name evidence="2" type="ORF">IC609_12405</name>
</gene>
<evidence type="ECO:0000313" key="2">
    <source>
        <dbReference type="EMBL" id="MBD8051350.1"/>
    </source>
</evidence>
<dbReference type="SUPFAM" id="SSF46955">
    <property type="entry name" value="Putative DNA-binding domain"/>
    <property type="match status" value="1"/>
</dbReference>
<dbReference type="Pfam" id="PF04760">
    <property type="entry name" value="IF2_N"/>
    <property type="match status" value="1"/>
</dbReference>
<dbReference type="InterPro" id="IPR006847">
    <property type="entry name" value="IF2_N"/>
</dbReference>
<dbReference type="RefSeq" id="WP_191819783.1">
    <property type="nucleotide sequence ID" value="NZ_JACYFT010000002.1"/>
</dbReference>
<dbReference type="Gene3D" id="3.30.56.50">
    <property type="entry name" value="Putative DNA-binding domain, N-terminal subdomain of bacterial translation initiation factor IF2"/>
    <property type="match status" value="1"/>
</dbReference>
<dbReference type="Proteomes" id="UP000647424">
    <property type="component" value="Unassembled WGS sequence"/>
</dbReference>